<dbReference type="Gene3D" id="3.40.190.10">
    <property type="entry name" value="Periplasmic binding protein-like II"/>
    <property type="match status" value="2"/>
</dbReference>
<dbReference type="GO" id="GO:0016020">
    <property type="term" value="C:membrane"/>
    <property type="evidence" value="ECO:0007669"/>
    <property type="project" value="InterPro"/>
</dbReference>
<name>A0A6L5R360_9MICO</name>
<evidence type="ECO:0000256" key="4">
    <source>
        <dbReference type="ARBA" id="ARBA00022729"/>
    </source>
</evidence>
<dbReference type="PANTHER" id="PTHR30024:SF47">
    <property type="entry name" value="TAURINE-BINDING PERIPLASMIC PROTEIN"/>
    <property type="match status" value="1"/>
</dbReference>
<comment type="caution">
    <text evidence="7">The sequence shown here is derived from an EMBL/GenBank/DDBJ whole genome shotgun (WGS) entry which is preliminary data.</text>
</comment>
<dbReference type="NCBIfam" id="TIGR01728">
    <property type="entry name" value="SsuA_fam"/>
    <property type="match status" value="1"/>
</dbReference>
<dbReference type="PROSITE" id="PS51257">
    <property type="entry name" value="PROKAR_LIPOPROTEIN"/>
    <property type="match status" value="1"/>
</dbReference>
<dbReference type="RefSeq" id="WP_154346732.1">
    <property type="nucleotide sequence ID" value="NZ_WKJD01000016.1"/>
</dbReference>
<feature type="domain" description="SsuA/THI5-like" evidence="6">
    <location>
        <begin position="61"/>
        <end position="264"/>
    </location>
</feature>
<evidence type="ECO:0000256" key="2">
    <source>
        <dbReference type="ARBA" id="ARBA00010742"/>
    </source>
</evidence>
<keyword evidence="3" id="KW-0813">Transport</keyword>
<proteinExistence type="inferred from homology"/>
<accession>A0A6L5R360</accession>
<gene>
    <name evidence="7" type="ORF">GJR97_12145</name>
</gene>
<dbReference type="InterPro" id="IPR015168">
    <property type="entry name" value="SsuA/THI5"/>
</dbReference>
<reference evidence="7 8" key="1">
    <citation type="submission" date="2019-11" db="EMBL/GenBank/DDBJ databases">
        <title>Agromyces kandeliae sp. nov., isolated from mangrove soil.</title>
        <authorList>
            <person name="Wang R."/>
        </authorList>
    </citation>
    <scope>NUCLEOTIDE SEQUENCE [LARGE SCALE GENOMIC DNA]</scope>
    <source>
        <strain evidence="7 8">Q22</strain>
    </source>
</reference>
<dbReference type="PANTHER" id="PTHR30024">
    <property type="entry name" value="ALIPHATIC SULFONATES-BINDING PROTEIN-RELATED"/>
    <property type="match status" value="1"/>
</dbReference>
<feature type="chain" id="PRO_5038940247" evidence="5">
    <location>
        <begin position="26"/>
        <end position="340"/>
    </location>
</feature>
<dbReference type="GO" id="GO:0042597">
    <property type="term" value="C:periplasmic space"/>
    <property type="evidence" value="ECO:0007669"/>
    <property type="project" value="UniProtKB-SubCell"/>
</dbReference>
<dbReference type="Proteomes" id="UP000476511">
    <property type="component" value="Unassembled WGS sequence"/>
</dbReference>
<protein>
    <submittedName>
        <fullName evidence="7">Aliphatic sulfonate ABC transporter substrate-binding protein</fullName>
    </submittedName>
</protein>
<keyword evidence="8" id="KW-1185">Reference proteome</keyword>
<evidence type="ECO:0000313" key="7">
    <source>
        <dbReference type="EMBL" id="MRX44473.1"/>
    </source>
</evidence>
<evidence type="ECO:0000256" key="3">
    <source>
        <dbReference type="ARBA" id="ARBA00022448"/>
    </source>
</evidence>
<keyword evidence="4 5" id="KW-0732">Signal</keyword>
<organism evidence="7 8">
    <name type="scientific">Agromyces kandeliae</name>
    <dbReference type="NCBI Taxonomy" id="2666141"/>
    <lineage>
        <taxon>Bacteria</taxon>
        <taxon>Bacillati</taxon>
        <taxon>Actinomycetota</taxon>
        <taxon>Actinomycetes</taxon>
        <taxon>Micrococcales</taxon>
        <taxon>Microbacteriaceae</taxon>
        <taxon>Agromyces</taxon>
    </lineage>
</organism>
<dbReference type="InterPro" id="IPR010067">
    <property type="entry name" value="ABC_SsuA_sub-bd"/>
</dbReference>
<evidence type="ECO:0000256" key="5">
    <source>
        <dbReference type="SAM" id="SignalP"/>
    </source>
</evidence>
<evidence type="ECO:0000259" key="6">
    <source>
        <dbReference type="Pfam" id="PF09084"/>
    </source>
</evidence>
<evidence type="ECO:0000256" key="1">
    <source>
        <dbReference type="ARBA" id="ARBA00004418"/>
    </source>
</evidence>
<feature type="signal peptide" evidence="5">
    <location>
        <begin position="1"/>
        <end position="25"/>
    </location>
</feature>
<dbReference type="AlphaFoldDB" id="A0A6L5R360"/>
<sequence length="340" mass="35840">MRFSRKLLGTAAVGAAVALLATGCASDGGSSDSAAAQSEYDDVIEVNFGYIPDFNGTSLLAIAEDQGYWAKYGLDVETPSFTNGPLQIQALGTGDLDFGYIGPGAFWLPASGEAQIIAMNTLGQSDRVVGQPGNDSMEDLRGKTVAVPEGTSGDMILTLALEDAGMTKDDIELVPMEPSAIVSALASGQVQGAGFWYPALATVKEQVPDLVEIAQNSDFEETVAFPTAFVAGNDVVENEPEKVDRVLKALRDAITFRYENPDEAVELTAAYNALDAEAVAADAANNKVLSLEELDTLTEDGTVDSWLNGMQDYFVAAGKLTEVAEPSSFYTGDLFLQAGE</sequence>
<dbReference type="GO" id="GO:0042626">
    <property type="term" value="F:ATPase-coupled transmembrane transporter activity"/>
    <property type="evidence" value="ECO:0007669"/>
    <property type="project" value="InterPro"/>
</dbReference>
<dbReference type="SUPFAM" id="SSF53850">
    <property type="entry name" value="Periplasmic binding protein-like II"/>
    <property type="match status" value="1"/>
</dbReference>
<comment type="subcellular location">
    <subcellularLocation>
        <location evidence="1">Periplasm</location>
    </subcellularLocation>
</comment>
<dbReference type="Pfam" id="PF09084">
    <property type="entry name" value="NMT1"/>
    <property type="match status" value="1"/>
</dbReference>
<dbReference type="EMBL" id="WKJD01000016">
    <property type="protein sequence ID" value="MRX44473.1"/>
    <property type="molecule type" value="Genomic_DNA"/>
</dbReference>
<evidence type="ECO:0000313" key="8">
    <source>
        <dbReference type="Proteomes" id="UP000476511"/>
    </source>
</evidence>
<comment type="similarity">
    <text evidence="2">Belongs to the bacterial solute-binding protein SsuA/TauA family.</text>
</comment>